<dbReference type="EMBL" id="PVZF01000011">
    <property type="protein sequence ID" value="PRY12117.1"/>
    <property type="molecule type" value="Genomic_DNA"/>
</dbReference>
<evidence type="ECO:0000259" key="1">
    <source>
        <dbReference type="PROSITE" id="PS51186"/>
    </source>
</evidence>
<dbReference type="Pfam" id="PF00583">
    <property type="entry name" value="Acetyltransf_1"/>
    <property type="match status" value="1"/>
</dbReference>
<keyword evidence="3" id="KW-1185">Reference proteome</keyword>
<dbReference type="Proteomes" id="UP000238083">
    <property type="component" value="Unassembled WGS sequence"/>
</dbReference>
<dbReference type="PROSITE" id="PS51186">
    <property type="entry name" value="GNAT"/>
    <property type="match status" value="1"/>
</dbReference>
<feature type="domain" description="N-acetyltransferase" evidence="1">
    <location>
        <begin position="1"/>
        <end position="105"/>
    </location>
</feature>
<evidence type="ECO:0000313" key="3">
    <source>
        <dbReference type="Proteomes" id="UP000238083"/>
    </source>
</evidence>
<dbReference type="GO" id="GO:0016747">
    <property type="term" value="F:acyltransferase activity, transferring groups other than amino-acyl groups"/>
    <property type="evidence" value="ECO:0007669"/>
    <property type="project" value="InterPro"/>
</dbReference>
<gene>
    <name evidence="2" type="ORF">CLV37_11173</name>
</gene>
<protein>
    <submittedName>
        <fullName evidence="2">Acetyltransferase (GNAT) family protein</fullName>
    </submittedName>
</protein>
<evidence type="ECO:0000313" key="2">
    <source>
        <dbReference type="EMBL" id="PRY12117.1"/>
    </source>
</evidence>
<dbReference type="SUPFAM" id="SSF55729">
    <property type="entry name" value="Acyl-CoA N-acyltransferases (Nat)"/>
    <property type="match status" value="1"/>
</dbReference>
<dbReference type="RefSeq" id="WP_211298800.1">
    <property type="nucleotide sequence ID" value="NZ_PVZF01000011.1"/>
</dbReference>
<sequence length="105" mass="10554">MRVQPETAADHDAVRAVHRAAFGAEGEKVATLADRLRASGAVSLVAEVDGSVVGHVVVGRNLLDAPPQLVDVGVLSPLGVLPGFQRQGIGTALVAAAREAAAGQG</sequence>
<reference evidence="2 3" key="1">
    <citation type="submission" date="2018-03" db="EMBL/GenBank/DDBJ databases">
        <title>Genomic Encyclopedia of Archaeal and Bacterial Type Strains, Phase II (KMG-II): from individual species to whole genera.</title>
        <authorList>
            <person name="Goeker M."/>
        </authorList>
    </citation>
    <scope>NUCLEOTIDE SEQUENCE [LARGE SCALE GENOMIC DNA]</scope>
    <source>
        <strain evidence="2 3">DSM 19711</strain>
    </source>
</reference>
<keyword evidence="2" id="KW-0808">Transferase</keyword>
<organism evidence="2 3">
    <name type="scientific">Kineococcus rhizosphaerae</name>
    <dbReference type="NCBI Taxonomy" id="559628"/>
    <lineage>
        <taxon>Bacteria</taxon>
        <taxon>Bacillati</taxon>
        <taxon>Actinomycetota</taxon>
        <taxon>Actinomycetes</taxon>
        <taxon>Kineosporiales</taxon>
        <taxon>Kineosporiaceae</taxon>
        <taxon>Kineococcus</taxon>
    </lineage>
</organism>
<name>A0A2T0QZK3_9ACTN</name>
<dbReference type="AlphaFoldDB" id="A0A2T0QZK3"/>
<proteinExistence type="predicted"/>
<dbReference type="InterPro" id="IPR000182">
    <property type="entry name" value="GNAT_dom"/>
</dbReference>
<dbReference type="Gene3D" id="3.40.630.30">
    <property type="match status" value="1"/>
</dbReference>
<comment type="caution">
    <text evidence="2">The sequence shown here is derived from an EMBL/GenBank/DDBJ whole genome shotgun (WGS) entry which is preliminary data.</text>
</comment>
<accession>A0A2T0QZK3</accession>
<dbReference type="InterPro" id="IPR016181">
    <property type="entry name" value="Acyl_CoA_acyltransferase"/>
</dbReference>